<dbReference type="OrthoDB" id="7282228at2"/>
<evidence type="ECO:0000313" key="2">
    <source>
        <dbReference type="Proteomes" id="UP000199473"/>
    </source>
</evidence>
<protein>
    <submittedName>
        <fullName evidence="1">Uncharacterized protein</fullName>
    </submittedName>
</protein>
<dbReference type="RefSeq" id="WP_092961135.1">
    <property type="nucleotide sequence ID" value="NZ_FOSQ01000006.1"/>
</dbReference>
<reference evidence="1 2" key="1">
    <citation type="submission" date="2016-10" db="EMBL/GenBank/DDBJ databases">
        <authorList>
            <person name="de Groot N.N."/>
        </authorList>
    </citation>
    <scope>NUCLEOTIDE SEQUENCE [LARGE SCALE GENOMIC DNA]</scope>
    <source>
        <strain evidence="1 2">DSM 19981</strain>
    </source>
</reference>
<proteinExistence type="predicted"/>
<dbReference type="AlphaFoldDB" id="A0A1I4C1F3"/>
<dbReference type="EMBL" id="FOSQ01000006">
    <property type="protein sequence ID" value="SFK74603.1"/>
    <property type="molecule type" value="Genomic_DNA"/>
</dbReference>
<keyword evidence="2" id="KW-1185">Reference proteome</keyword>
<accession>A0A1I4C1F3</accession>
<gene>
    <name evidence="1" type="ORF">SAMN02745775_106310</name>
</gene>
<sequence length="104" mass="10676">MLEEPDGADLLATARDVVLLEILPALPPEKAMAARMVAAAIALALRERDAVAPPMPDLAALAAAIREGEHDPGTPHHDATAALLRDYARARAAVSAPKALGATG</sequence>
<evidence type="ECO:0000313" key="1">
    <source>
        <dbReference type="EMBL" id="SFK74603.1"/>
    </source>
</evidence>
<dbReference type="Proteomes" id="UP000199473">
    <property type="component" value="Unassembled WGS sequence"/>
</dbReference>
<name>A0A1I4C1F3_9PROT</name>
<dbReference type="STRING" id="1123062.SAMN02745775_106310"/>
<organism evidence="1 2">
    <name type="scientific">Falsiroseomonas stagni DSM 19981</name>
    <dbReference type="NCBI Taxonomy" id="1123062"/>
    <lineage>
        <taxon>Bacteria</taxon>
        <taxon>Pseudomonadati</taxon>
        <taxon>Pseudomonadota</taxon>
        <taxon>Alphaproteobacteria</taxon>
        <taxon>Acetobacterales</taxon>
        <taxon>Roseomonadaceae</taxon>
        <taxon>Falsiroseomonas</taxon>
    </lineage>
</organism>